<dbReference type="AlphaFoldDB" id="A0A6A6CIN7"/>
<evidence type="ECO:0000313" key="2">
    <source>
        <dbReference type="EMBL" id="KAF2165266.1"/>
    </source>
</evidence>
<name>A0A6A6CIN7_ZASCE</name>
<reference evidence="2" key="1">
    <citation type="journal article" date="2020" name="Stud. Mycol.">
        <title>101 Dothideomycetes genomes: a test case for predicting lifestyles and emergence of pathogens.</title>
        <authorList>
            <person name="Haridas S."/>
            <person name="Albert R."/>
            <person name="Binder M."/>
            <person name="Bloem J."/>
            <person name="Labutti K."/>
            <person name="Salamov A."/>
            <person name="Andreopoulos B."/>
            <person name="Baker S."/>
            <person name="Barry K."/>
            <person name="Bills G."/>
            <person name="Bluhm B."/>
            <person name="Cannon C."/>
            <person name="Castanera R."/>
            <person name="Culley D."/>
            <person name="Daum C."/>
            <person name="Ezra D."/>
            <person name="Gonzalez J."/>
            <person name="Henrissat B."/>
            <person name="Kuo A."/>
            <person name="Liang C."/>
            <person name="Lipzen A."/>
            <person name="Lutzoni F."/>
            <person name="Magnuson J."/>
            <person name="Mondo S."/>
            <person name="Nolan M."/>
            <person name="Ohm R."/>
            <person name="Pangilinan J."/>
            <person name="Park H.-J."/>
            <person name="Ramirez L."/>
            <person name="Alfaro M."/>
            <person name="Sun H."/>
            <person name="Tritt A."/>
            <person name="Yoshinaga Y."/>
            <person name="Zwiers L.-H."/>
            <person name="Turgeon B."/>
            <person name="Goodwin S."/>
            <person name="Spatafora J."/>
            <person name="Crous P."/>
            <person name="Grigoriev I."/>
        </authorList>
    </citation>
    <scope>NUCLEOTIDE SEQUENCE</scope>
    <source>
        <strain evidence="2">ATCC 36951</strain>
    </source>
</reference>
<proteinExistence type="predicted"/>
<accession>A0A6A6CIN7</accession>
<feature type="compositionally biased region" description="Basic and acidic residues" evidence="1">
    <location>
        <begin position="388"/>
        <end position="397"/>
    </location>
</feature>
<dbReference type="Proteomes" id="UP000799537">
    <property type="component" value="Unassembled WGS sequence"/>
</dbReference>
<organism evidence="2 3">
    <name type="scientific">Zasmidium cellare ATCC 36951</name>
    <dbReference type="NCBI Taxonomy" id="1080233"/>
    <lineage>
        <taxon>Eukaryota</taxon>
        <taxon>Fungi</taxon>
        <taxon>Dikarya</taxon>
        <taxon>Ascomycota</taxon>
        <taxon>Pezizomycotina</taxon>
        <taxon>Dothideomycetes</taxon>
        <taxon>Dothideomycetidae</taxon>
        <taxon>Mycosphaerellales</taxon>
        <taxon>Mycosphaerellaceae</taxon>
        <taxon>Zasmidium</taxon>
    </lineage>
</organism>
<feature type="region of interest" description="Disordered" evidence="1">
    <location>
        <begin position="211"/>
        <end position="252"/>
    </location>
</feature>
<feature type="compositionally biased region" description="Polar residues" evidence="1">
    <location>
        <begin position="79"/>
        <end position="89"/>
    </location>
</feature>
<sequence>MATNDPNDSRDMNYENDQPDYEDCHRCILKRLDCDWDGHPRHSCTNCRRGGNSCRSLDNLLNSIDTTTENARQLAPQRTVGTNDYNGQGFNPHLPSQVIYQGPTYNNGLQYPSGKPHRPNNQRRNTYASTNRNPRSNPPPVAQTKHDLSQYQMRDIRKHAWDLIRNSNAKNPKLDSFRAEPGKSEYLDEYVQQMRSRDGIAFGSRLSQVTKPNIHQGHRQRRPLFGQGAPSQLRDTVNRNHRSNREKDLEDELESWKYKARMSQWDKQMMEKEVQMKYKELHEVQRALSRKNIELGIPRKSQKNKGKKSRHGAKRQKIDDEEFDRLPPSQQAQAIDDDMEELRNMSEDEEDPRDIINRALALSLRRNEEDPNDIVAQALVFGATPPPRIEEYPRDIMDQALALGETSSDVQSDDEKGSVSPSDRTGGKRGRRR</sequence>
<gene>
    <name evidence="2" type="ORF">M409DRAFT_56133</name>
</gene>
<evidence type="ECO:0000256" key="1">
    <source>
        <dbReference type="SAM" id="MobiDB-lite"/>
    </source>
</evidence>
<protein>
    <submittedName>
        <fullName evidence="2">Uncharacterized protein</fullName>
    </submittedName>
</protein>
<evidence type="ECO:0000313" key="3">
    <source>
        <dbReference type="Proteomes" id="UP000799537"/>
    </source>
</evidence>
<dbReference type="RefSeq" id="XP_033666155.1">
    <property type="nucleotide sequence ID" value="XM_033813201.1"/>
</dbReference>
<keyword evidence="3" id="KW-1185">Reference proteome</keyword>
<feature type="region of interest" description="Disordered" evidence="1">
    <location>
        <begin position="292"/>
        <end position="337"/>
    </location>
</feature>
<dbReference type="GeneID" id="54566473"/>
<dbReference type="EMBL" id="ML993601">
    <property type="protein sequence ID" value="KAF2165266.1"/>
    <property type="molecule type" value="Genomic_DNA"/>
</dbReference>
<feature type="region of interest" description="Disordered" evidence="1">
    <location>
        <begin position="385"/>
        <end position="433"/>
    </location>
</feature>
<feature type="compositionally biased region" description="Basic residues" evidence="1">
    <location>
        <begin position="300"/>
        <end position="315"/>
    </location>
</feature>
<feature type="region of interest" description="Disordered" evidence="1">
    <location>
        <begin position="76"/>
        <end position="147"/>
    </location>
</feature>